<organism evidence="7 8">
    <name type="scientific">Tumidithrix elongata BACA0141</name>
    <dbReference type="NCBI Taxonomy" id="2716417"/>
    <lineage>
        <taxon>Bacteria</taxon>
        <taxon>Bacillati</taxon>
        <taxon>Cyanobacteriota</taxon>
        <taxon>Cyanophyceae</taxon>
        <taxon>Pseudanabaenales</taxon>
        <taxon>Pseudanabaenaceae</taxon>
        <taxon>Tumidithrix</taxon>
        <taxon>Tumidithrix elongata</taxon>
    </lineage>
</organism>
<evidence type="ECO:0000256" key="5">
    <source>
        <dbReference type="PIRSR" id="PIRSR019574-1"/>
    </source>
</evidence>
<evidence type="ECO:0000256" key="3">
    <source>
        <dbReference type="ARBA" id="ARBA00022729"/>
    </source>
</evidence>
<dbReference type="PIRSF" id="PIRSF019574">
    <property type="entry name" value="Periplasmic_polyamine_BP"/>
    <property type="match status" value="1"/>
</dbReference>
<sequence length="396" mass="43805">MRVSRRKFIRNSAYAASALMAGTTLSSCGIFDTPQPPSTTETAEPTVAPTVTGDKNTLYIYGWATYVSNTEVMEGFTKETGIKVVGDSYDSNEVMLAKLQAAGGKSGYSIIYPSDYMVAQMHELDLLLPLNKKLLSNLQNIGEEYFVSATLYDPGNKYGIPVSLGTTGIAYNVKAMREIVGAEPTDWSFLWEQRNKLRITLLNDVREVMGMALHSLNFSYNAKEESAIRLAFEKLRELMPATANFNTDAWRDPLTAGDLTLAMAFSGDGISLMRQNKQDREKDASVPEIKYILPASGTSIFMDMIAIPKGAPNLEAAHAWMNYIMRPEIAAKISNANSFGTTNKLAKSLVDEDLKAIAVWEPTKIYINRSGRISKLDPEVSRIYETYWTRLTSGLG</sequence>
<dbReference type="GO" id="GO:0019808">
    <property type="term" value="F:polyamine binding"/>
    <property type="evidence" value="ECO:0007669"/>
    <property type="project" value="InterPro"/>
</dbReference>
<dbReference type="GO" id="GO:0042597">
    <property type="term" value="C:periplasmic space"/>
    <property type="evidence" value="ECO:0007669"/>
    <property type="project" value="UniProtKB-SubCell"/>
</dbReference>
<dbReference type="Pfam" id="PF13416">
    <property type="entry name" value="SBP_bac_8"/>
    <property type="match status" value="1"/>
</dbReference>
<dbReference type="PANTHER" id="PTHR30222:SF17">
    <property type="entry name" value="SPERMIDINE_PUTRESCINE-BINDING PERIPLASMIC PROTEIN"/>
    <property type="match status" value="1"/>
</dbReference>
<keyword evidence="4" id="KW-0574">Periplasm</keyword>
<dbReference type="Gene3D" id="3.40.190.10">
    <property type="entry name" value="Periplasmic binding protein-like II"/>
    <property type="match status" value="2"/>
</dbReference>
<dbReference type="PRINTS" id="PR00909">
    <property type="entry name" value="SPERMDNBNDNG"/>
</dbReference>
<gene>
    <name evidence="7" type="ORF">V2H45_03150</name>
</gene>
<protein>
    <submittedName>
        <fullName evidence="7">Spermidine/putrescine ABC transporter substrate-binding protein</fullName>
    </submittedName>
</protein>
<accession>A0AAW9PXQ0</accession>
<comment type="subcellular location">
    <subcellularLocation>
        <location evidence="1">Periplasm</location>
    </subcellularLocation>
</comment>
<feature type="binding site" evidence="5">
    <location>
        <position position="116"/>
    </location>
    <ligand>
        <name>spermidine</name>
        <dbReference type="ChEBI" id="CHEBI:57834"/>
    </ligand>
</feature>
<dbReference type="AlphaFoldDB" id="A0AAW9PXQ0"/>
<comment type="caution">
    <text evidence="7">The sequence shown here is derived from an EMBL/GenBank/DDBJ whole genome shotgun (WGS) entry which is preliminary data.</text>
</comment>
<name>A0AAW9PXQ0_9CYAN</name>
<keyword evidence="2" id="KW-0813">Transport</keyword>
<reference evidence="7" key="1">
    <citation type="submission" date="2024-01" db="EMBL/GenBank/DDBJ databases">
        <title>Bank of Algae and Cyanobacteria of the Azores (BACA) strain genomes.</title>
        <authorList>
            <person name="Luz R."/>
            <person name="Cordeiro R."/>
            <person name="Fonseca A."/>
            <person name="Goncalves V."/>
        </authorList>
    </citation>
    <scope>NUCLEOTIDE SEQUENCE</scope>
    <source>
        <strain evidence="7">BACA0141</strain>
    </source>
</reference>
<dbReference type="SUPFAM" id="SSF53850">
    <property type="entry name" value="Periplasmic binding protein-like II"/>
    <property type="match status" value="1"/>
</dbReference>
<dbReference type="InterPro" id="IPR001188">
    <property type="entry name" value="Sperm_putr-bd"/>
</dbReference>
<proteinExistence type="predicted"/>
<dbReference type="CDD" id="cd13590">
    <property type="entry name" value="PBP2_PotD_PotF_like"/>
    <property type="match status" value="1"/>
</dbReference>
<keyword evidence="8" id="KW-1185">Reference proteome</keyword>
<dbReference type="GO" id="GO:0015846">
    <property type="term" value="P:polyamine transport"/>
    <property type="evidence" value="ECO:0007669"/>
    <property type="project" value="InterPro"/>
</dbReference>
<evidence type="ECO:0000313" key="7">
    <source>
        <dbReference type="EMBL" id="MEE3715740.1"/>
    </source>
</evidence>
<dbReference type="Proteomes" id="UP001333818">
    <property type="component" value="Unassembled WGS sequence"/>
</dbReference>
<feature type="signal peptide" evidence="6">
    <location>
        <begin position="1"/>
        <end position="26"/>
    </location>
</feature>
<dbReference type="PROSITE" id="PS51257">
    <property type="entry name" value="PROKAR_LIPOPROTEIN"/>
    <property type="match status" value="1"/>
</dbReference>
<dbReference type="RefSeq" id="WP_330482163.1">
    <property type="nucleotide sequence ID" value="NZ_JAZBJZ010000007.1"/>
</dbReference>
<keyword evidence="3 6" id="KW-0732">Signal</keyword>
<evidence type="ECO:0000256" key="6">
    <source>
        <dbReference type="SAM" id="SignalP"/>
    </source>
</evidence>
<evidence type="ECO:0000256" key="4">
    <source>
        <dbReference type="ARBA" id="ARBA00022764"/>
    </source>
</evidence>
<evidence type="ECO:0000256" key="1">
    <source>
        <dbReference type="ARBA" id="ARBA00004418"/>
    </source>
</evidence>
<dbReference type="InterPro" id="IPR006059">
    <property type="entry name" value="SBP"/>
</dbReference>
<feature type="chain" id="PRO_5043510934" evidence="6">
    <location>
        <begin position="27"/>
        <end position="396"/>
    </location>
</feature>
<dbReference type="EMBL" id="JAZBJZ010000007">
    <property type="protein sequence ID" value="MEE3715740.1"/>
    <property type="molecule type" value="Genomic_DNA"/>
</dbReference>
<evidence type="ECO:0000313" key="8">
    <source>
        <dbReference type="Proteomes" id="UP001333818"/>
    </source>
</evidence>
<feature type="binding site" evidence="5">
    <location>
        <begin position="204"/>
        <end position="207"/>
    </location>
    <ligand>
        <name>spermidine</name>
        <dbReference type="ChEBI" id="CHEBI:57834"/>
    </ligand>
</feature>
<dbReference type="PANTHER" id="PTHR30222">
    <property type="entry name" value="SPERMIDINE/PUTRESCINE-BINDING PERIPLASMIC PROTEIN"/>
    <property type="match status" value="1"/>
</dbReference>
<evidence type="ECO:0000256" key="2">
    <source>
        <dbReference type="ARBA" id="ARBA00022448"/>
    </source>
</evidence>